<dbReference type="AlphaFoldDB" id="A0A8R1EP59"/>
<keyword evidence="3" id="KW-1185">Reference proteome</keyword>
<dbReference type="EnsemblMetazoa" id="CJA39925.1">
    <property type="protein sequence ID" value="CJA39925.1"/>
    <property type="gene ID" value="WBGene00215773"/>
</dbReference>
<feature type="compositionally biased region" description="Polar residues" evidence="1">
    <location>
        <begin position="33"/>
        <end position="45"/>
    </location>
</feature>
<proteinExistence type="predicted"/>
<organism evidence="2 3">
    <name type="scientific">Caenorhabditis japonica</name>
    <dbReference type="NCBI Taxonomy" id="281687"/>
    <lineage>
        <taxon>Eukaryota</taxon>
        <taxon>Metazoa</taxon>
        <taxon>Ecdysozoa</taxon>
        <taxon>Nematoda</taxon>
        <taxon>Chromadorea</taxon>
        <taxon>Rhabditida</taxon>
        <taxon>Rhabditina</taxon>
        <taxon>Rhabditomorpha</taxon>
        <taxon>Rhabditoidea</taxon>
        <taxon>Rhabditidae</taxon>
        <taxon>Peloderinae</taxon>
        <taxon>Caenorhabditis</taxon>
    </lineage>
</organism>
<sequence>MTSRPVSPFESMLIGAAATAGVLPFTMMGKQSTPGGVSGYSSAGSTPFRDLESSPYSPASAAAAAAFLASNTQSAHVLPTADPHREETFSPMPGFDHLAEDMAKHLELW</sequence>
<evidence type="ECO:0000313" key="2">
    <source>
        <dbReference type="EnsemblMetazoa" id="CJA39925.1"/>
    </source>
</evidence>
<reference evidence="2" key="2">
    <citation type="submission" date="2022-06" db="UniProtKB">
        <authorList>
            <consortium name="EnsemblMetazoa"/>
        </authorList>
    </citation>
    <scope>IDENTIFICATION</scope>
    <source>
        <strain evidence="2">DF5081</strain>
    </source>
</reference>
<reference evidence="3" key="1">
    <citation type="submission" date="2010-08" db="EMBL/GenBank/DDBJ databases">
        <authorList>
            <consortium name="Caenorhabditis japonica Sequencing Consortium"/>
            <person name="Wilson R.K."/>
        </authorList>
    </citation>
    <scope>NUCLEOTIDE SEQUENCE [LARGE SCALE GENOMIC DNA]</scope>
    <source>
        <strain evidence="3">DF5081</strain>
    </source>
</reference>
<evidence type="ECO:0000256" key="1">
    <source>
        <dbReference type="SAM" id="MobiDB-lite"/>
    </source>
</evidence>
<dbReference type="Proteomes" id="UP000005237">
    <property type="component" value="Unassembled WGS sequence"/>
</dbReference>
<accession>A0A8R1EP59</accession>
<evidence type="ECO:0000313" key="3">
    <source>
        <dbReference type="Proteomes" id="UP000005237"/>
    </source>
</evidence>
<feature type="region of interest" description="Disordered" evidence="1">
    <location>
        <begin position="33"/>
        <end position="54"/>
    </location>
</feature>
<name>A0A8R1EP59_CAEJA</name>
<protein>
    <submittedName>
        <fullName evidence="2">Uncharacterized protein</fullName>
    </submittedName>
</protein>